<dbReference type="AlphaFoldDB" id="A0AA36J819"/>
<accession>A0AA36J819</accession>
<dbReference type="EMBL" id="CAUJNA010003368">
    <property type="protein sequence ID" value="CAJ1400335.1"/>
    <property type="molecule type" value="Genomic_DNA"/>
</dbReference>
<dbReference type="InterPro" id="IPR003819">
    <property type="entry name" value="TauD/TfdA-like"/>
</dbReference>
<feature type="domain" description="TauD/TfdA-like" evidence="4">
    <location>
        <begin position="80"/>
        <end position="327"/>
    </location>
</feature>
<name>A0AA36J819_9DINO</name>
<dbReference type="Proteomes" id="UP001178507">
    <property type="component" value="Unassembled WGS sequence"/>
</dbReference>
<dbReference type="SUPFAM" id="SSF51197">
    <property type="entry name" value="Clavaminate synthase-like"/>
    <property type="match status" value="1"/>
</dbReference>
<proteinExistence type="predicted"/>
<evidence type="ECO:0000256" key="3">
    <source>
        <dbReference type="SAM" id="MobiDB-lite"/>
    </source>
</evidence>
<dbReference type="InterPro" id="IPR042098">
    <property type="entry name" value="TauD-like_sf"/>
</dbReference>
<evidence type="ECO:0000259" key="4">
    <source>
        <dbReference type="Pfam" id="PF02668"/>
    </source>
</evidence>
<feature type="region of interest" description="Disordered" evidence="3">
    <location>
        <begin position="1"/>
        <end position="51"/>
    </location>
</feature>
<dbReference type="GO" id="GO:0017000">
    <property type="term" value="P:antibiotic biosynthetic process"/>
    <property type="evidence" value="ECO:0007669"/>
    <property type="project" value="UniProtKB-KW"/>
</dbReference>
<protein>
    <recommendedName>
        <fullName evidence="4">TauD/TfdA-like domain-containing protein</fullName>
    </recommendedName>
</protein>
<dbReference type="PANTHER" id="PTHR10696:SF56">
    <property type="entry name" value="TAUD_TFDA-LIKE DOMAIN-CONTAINING PROTEIN"/>
    <property type="match status" value="1"/>
</dbReference>
<dbReference type="PANTHER" id="PTHR10696">
    <property type="entry name" value="GAMMA-BUTYROBETAINE HYDROXYLASE-RELATED"/>
    <property type="match status" value="1"/>
</dbReference>
<comment type="caution">
    <text evidence="5">The sequence shown here is derived from an EMBL/GenBank/DDBJ whole genome shotgun (WGS) entry which is preliminary data.</text>
</comment>
<sequence>MMRHAQLRRLPAAAMRRLGPPPAPAAPKRSFGVAGEAASATGSKKPVPLEQVMPRDGSREDLKLLPSSPDCLKLHVKSLADISLEEAHEFVFMMNRYGAVVLAPQTESDPLAVYQTMDRWFGRCVPHDSMNEHGIVEINPAKPTSINTANPRKEHLPHTDDAYTDSPAAFCTLQCRQSAPSGGESVLVSGAELVASLSNEELRTLMQPGMVSMARRPAADGSWMKVSSIPMKGPWHRRGSMATFRLRFWVDKDSGWLQVRWRCNDGCVGEVNPEAKPSYEQMDAVARHEVHQLVVPLNPGELLVVDNRAIAHGRRPYLSEDPRIMWRKNYVGNGELEAQLRTGMCAAFSSMFEGLHSMFDPWEIDASKLKAE</sequence>
<dbReference type="Pfam" id="PF02668">
    <property type="entry name" value="TauD"/>
    <property type="match status" value="1"/>
</dbReference>
<evidence type="ECO:0000313" key="5">
    <source>
        <dbReference type="EMBL" id="CAJ1400335.1"/>
    </source>
</evidence>
<organism evidence="5 6">
    <name type="scientific">Effrenium voratum</name>
    <dbReference type="NCBI Taxonomy" id="2562239"/>
    <lineage>
        <taxon>Eukaryota</taxon>
        <taxon>Sar</taxon>
        <taxon>Alveolata</taxon>
        <taxon>Dinophyceae</taxon>
        <taxon>Suessiales</taxon>
        <taxon>Symbiodiniaceae</taxon>
        <taxon>Effrenium</taxon>
    </lineage>
</organism>
<evidence type="ECO:0000256" key="1">
    <source>
        <dbReference type="ARBA" id="ARBA00023002"/>
    </source>
</evidence>
<reference evidence="5" key="1">
    <citation type="submission" date="2023-08" db="EMBL/GenBank/DDBJ databases">
        <authorList>
            <person name="Chen Y."/>
            <person name="Shah S."/>
            <person name="Dougan E. K."/>
            <person name="Thang M."/>
            <person name="Chan C."/>
        </authorList>
    </citation>
    <scope>NUCLEOTIDE SEQUENCE</scope>
</reference>
<evidence type="ECO:0000256" key="2">
    <source>
        <dbReference type="ARBA" id="ARBA00023194"/>
    </source>
</evidence>
<feature type="compositionally biased region" description="Low complexity" evidence="3">
    <location>
        <begin position="8"/>
        <end position="18"/>
    </location>
</feature>
<gene>
    <name evidence="5" type="ORF">EVOR1521_LOCUS23683</name>
</gene>
<keyword evidence="6" id="KW-1185">Reference proteome</keyword>
<dbReference type="GO" id="GO:0016491">
    <property type="term" value="F:oxidoreductase activity"/>
    <property type="evidence" value="ECO:0007669"/>
    <property type="project" value="UniProtKB-KW"/>
</dbReference>
<dbReference type="InterPro" id="IPR050411">
    <property type="entry name" value="AlphaKG_dependent_hydroxylases"/>
</dbReference>
<keyword evidence="1" id="KW-0560">Oxidoreductase</keyword>
<keyword evidence="2" id="KW-0045">Antibiotic biosynthesis</keyword>
<evidence type="ECO:0000313" key="6">
    <source>
        <dbReference type="Proteomes" id="UP001178507"/>
    </source>
</evidence>
<dbReference type="Gene3D" id="3.60.130.10">
    <property type="entry name" value="Clavaminate synthase-like"/>
    <property type="match status" value="1"/>
</dbReference>